<keyword evidence="3 5" id="KW-0862">Zinc</keyword>
<dbReference type="InterPro" id="IPR020843">
    <property type="entry name" value="ER"/>
</dbReference>
<dbReference type="Pfam" id="PF00107">
    <property type="entry name" value="ADH_zinc_N"/>
    <property type="match status" value="1"/>
</dbReference>
<dbReference type="CDD" id="cd05283">
    <property type="entry name" value="CAD1"/>
    <property type="match status" value="1"/>
</dbReference>
<evidence type="ECO:0000256" key="1">
    <source>
        <dbReference type="ARBA" id="ARBA00001947"/>
    </source>
</evidence>
<organism evidence="7 8">
    <name type="scientific">Campylobacter porcelli</name>
    <dbReference type="NCBI Taxonomy" id="1660073"/>
    <lineage>
        <taxon>Bacteria</taxon>
        <taxon>Pseudomonadati</taxon>
        <taxon>Campylobacterota</taxon>
        <taxon>Epsilonproteobacteria</taxon>
        <taxon>Campylobacterales</taxon>
        <taxon>Campylobacteraceae</taxon>
        <taxon>Campylobacter</taxon>
    </lineage>
</organism>
<dbReference type="EMBL" id="JAZBRD010000017">
    <property type="protein sequence ID" value="MEE3745217.1"/>
    <property type="molecule type" value="Genomic_DNA"/>
</dbReference>
<dbReference type="PANTHER" id="PTHR42683">
    <property type="entry name" value="ALDEHYDE REDUCTASE"/>
    <property type="match status" value="1"/>
</dbReference>
<comment type="similarity">
    <text evidence="5">Belongs to the zinc-containing alcohol dehydrogenase family.</text>
</comment>
<comment type="cofactor">
    <cofactor evidence="1 5">
        <name>Zn(2+)</name>
        <dbReference type="ChEBI" id="CHEBI:29105"/>
    </cofactor>
</comment>
<accession>A0ABU7M694</accession>
<dbReference type="Pfam" id="PF08240">
    <property type="entry name" value="ADH_N"/>
    <property type="match status" value="1"/>
</dbReference>
<evidence type="ECO:0000256" key="5">
    <source>
        <dbReference type="RuleBase" id="RU361277"/>
    </source>
</evidence>
<dbReference type="SUPFAM" id="SSF51735">
    <property type="entry name" value="NAD(P)-binding Rossmann-fold domains"/>
    <property type="match status" value="1"/>
</dbReference>
<evidence type="ECO:0000259" key="6">
    <source>
        <dbReference type="SMART" id="SM00829"/>
    </source>
</evidence>
<dbReference type="SUPFAM" id="SSF50129">
    <property type="entry name" value="GroES-like"/>
    <property type="match status" value="1"/>
</dbReference>
<keyword evidence="2 5" id="KW-0479">Metal-binding</keyword>
<reference evidence="7 8" key="1">
    <citation type="submission" date="2024-01" db="EMBL/GenBank/DDBJ databases">
        <title>Campylobacter porcellus sp. nov.</title>
        <authorList>
            <person name="Papic B."/>
            <person name="Gruntar I."/>
        </authorList>
    </citation>
    <scope>NUCLEOTIDE SEQUENCE [LARGE SCALE GENOMIC DNA]</scope>
    <source>
        <strain evidence="7 8">CX2-4855-23</strain>
    </source>
</reference>
<dbReference type="PROSITE" id="PS00059">
    <property type="entry name" value="ADH_ZINC"/>
    <property type="match status" value="1"/>
</dbReference>
<dbReference type="Proteomes" id="UP001331664">
    <property type="component" value="Unassembled WGS sequence"/>
</dbReference>
<gene>
    <name evidence="7" type="ORF">V2I23_07985</name>
</gene>
<evidence type="ECO:0000313" key="8">
    <source>
        <dbReference type="Proteomes" id="UP001331664"/>
    </source>
</evidence>
<protein>
    <submittedName>
        <fullName evidence="7">NAD(P)-dependent alcohol dehydrogenase</fullName>
        <ecNumber evidence="7">1.1.-.-</ecNumber>
    </submittedName>
</protein>
<dbReference type="Gene3D" id="3.40.50.720">
    <property type="entry name" value="NAD(P)-binding Rossmann-like Domain"/>
    <property type="match status" value="1"/>
</dbReference>
<keyword evidence="8" id="KW-1185">Reference proteome</keyword>
<dbReference type="InterPro" id="IPR011032">
    <property type="entry name" value="GroES-like_sf"/>
</dbReference>
<evidence type="ECO:0000256" key="2">
    <source>
        <dbReference type="ARBA" id="ARBA00022723"/>
    </source>
</evidence>
<feature type="domain" description="Enoyl reductase (ER)" evidence="6">
    <location>
        <begin position="16"/>
        <end position="351"/>
    </location>
</feature>
<dbReference type="InterPro" id="IPR013149">
    <property type="entry name" value="ADH-like_C"/>
</dbReference>
<name>A0ABU7M694_9BACT</name>
<dbReference type="InterPro" id="IPR047109">
    <property type="entry name" value="CAD-like"/>
</dbReference>
<dbReference type="InterPro" id="IPR002328">
    <property type="entry name" value="ADH_Zn_CS"/>
</dbReference>
<dbReference type="SMART" id="SM00829">
    <property type="entry name" value="PKS_ER"/>
    <property type="match status" value="1"/>
</dbReference>
<evidence type="ECO:0000256" key="3">
    <source>
        <dbReference type="ARBA" id="ARBA00022833"/>
    </source>
</evidence>
<keyword evidence="4 7" id="KW-0560">Oxidoreductase</keyword>
<dbReference type="RefSeq" id="WP_330519095.1">
    <property type="nucleotide sequence ID" value="NZ_JAZBRC010000014.1"/>
</dbReference>
<dbReference type="InterPro" id="IPR013154">
    <property type="entry name" value="ADH-like_N"/>
</dbReference>
<dbReference type="EC" id="1.1.-.-" evidence="7"/>
<comment type="caution">
    <text evidence="7">The sequence shown here is derived from an EMBL/GenBank/DDBJ whole genome shotgun (WGS) entry which is preliminary data.</text>
</comment>
<dbReference type="GO" id="GO:0016491">
    <property type="term" value="F:oxidoreductase activity"/>
    <property type="evidence" value="ECO:0007669"/>
    <property type="project" value="UniProtKB-KW"/>
</dbReference>
<dbReference type="InterPro" id="IPR036291">
    <property type="entry name" value="NAD(P)-bd_dom_sf"/>
</dbReference>
<sequence length="355" mass="38632">MSSVFVGKIPAKGYAMLSKDSKFTPFEFTRHSLGDGDILIEILYSGICHSDIHTAKDEWGGTMYPCVPGHEIAGRVVAVGKNVSKFKIGDYAGVGCMVNSCGECEACLASKEQFCQSGKTVYTYNSTDYFHNNENTYGGYSNNIVVSEKFAIKVPKNAPLDKVAPLLCAGITTYSPLKFSKIKAGDKVGVAGFGGLGMMALKYAVKMGAEVSVFARNDKKKSQALELGATNFYTSTDQNQIKERFNLIISTIPTSYNIGDYIDLLKFGGELAIVGLPPYEIAPSISVIELVHKAGKKVYGSLIGGISETQEMMDFSLENEIYPETILISPLQIDEVYEKLTNGSGEFRYVIDMKA</sequence>
<proteinExistence type="inferred from homology"/>
<evidence type="ECO:0000313" key="7">
    <source>
        <dbReference type="EMBL" id="MEE3745217.1"/>
    </source>
</evidence>
<dbReference type="Gene3D" id="3.90.180.10">
    <property type="entry name" value="Medium-chain alcohol dehydrogenases, catalytic domain"/>
    <property type="match status" value="1"/>
</dbReference>
<evidence type="ECO:0000256" key="4">
    <source>
        <dbReference type="ARBA" id="ARBA00023002"/>
    </source>
</evidence>